<accession>B4VMX8</accession>
<name>B4VMX8_9CYAN</name>
<organism evidence="1 2">
    <name type="scientific">Coleofasciculus chthonoplastes PCC 7420</name>
    <dbReference type="NCBI Taxonomy" id="118168"/>
    <lineage>
        <taxon>Bacteria</taxon>
        <taxon>Bacillati</taxon>
        <taxon>Cyanobacteriota</taxon>
        <taxon>Cyanophyceae</taxon>
        <taxon>Coleofasciculales</taxon>
        <taxon>Coleofasciculaceae</taxon>
        <taxon>Coleofasciculus</taxon>
    </lineage>
</organism>
<dbReference type="HOGENOM" id="CLU_087295_0_0_3"/>
<protein>
    <submittedName>
        <fullName evidence="1">Uncharacterized protein</fullName>
    </submittedName>
</protein>
<proteinExistence type="predicted"/>
<dbReference type="EMBL" id="DS989845">
    <property type="protein sequence ID" value="EDX76968.1"/>
    <property type="molecule type" value="Genomic_DNA"/>
</dbReference>
<dbReference type="eggNOG" id="ENOG5031WD1">
    <property type="taxonomic scope" value="Bacteria"/>
</dbReference>
<dbReference type="OrthoDB" id="980262at2"/>
<dbReference type="RefSeq" id="WP_006099925.1">
    <property type="nucleotide sequence ID" value="NZ_DS989845.1"/>
</dbReference>
<dbReference type="Proteomes" id="UP000003835">
    <property type="component" value="Unassembled WGS sequence"/>
</dbReference>
<dbReference type="AlphaFoldDB" id="B4VMX8"/>
<evidence type="ECO:0000313" key="1">
    <source>
        <dbReference type="EMBL" id="EDX76968.1"/>
    </source>
</evidence>
<gene>
    <name evidence="1" type="ORF">MC7420_1971</name>
</gene>
<keyword evidence="2" id="KW-1185">Reference proteome</keyword>
<dbReference type="Pfam" id="PF22086">
    <property type="entry name" value="DUF6940"/>
    <property type="match status" value="1"/>
</dbReference>
<dbReference type="InterPro" id="IPR054220">
    <property type="entry name" value="DUF6940"/>
</dbReference>
<reference evidence="1 2" key="1">
    <citation type="submission" date="2008-07" db="EMBL/GenBank/DDBJ databases">
        <authorList>
            <person name="Tandeau de Marsac N."/>
            <person name="Ferriera S."/>
            <person name="Johnson J."/>
            <person name="Kravitz S."/>
            <person name="Beeson K."/>
            <person name="Sutton G."/>
            <person name="Rogers Y.-H."/>
            <person name="Friedman R."/>
            <person name="Frazier M."/>
            <person name="Venter J.C."/>
        </authorList>
    </citation>
    <scope>NUCLEOTIDE SEQUENCE [LARGE SCALE GENOMIC DNA]</scope>
    <source>
        <strain evidence="1 2">PCC 7420</strain>
    </source>
</reference>
<sequence length="196" mass="22210">MWQSSIESLNAGRIQKISLLSNNNPILYSEIIQLWQHNPDFRAFFISLLADAPFSAFFWETPPITDATVNQVFEFVLVNSPSLANVQADPSDFARHFSAAGENKSIVTFPNLGKDALLVVPCPQASMSPYCHLAAFMRDAPEHQQHALWQNVGSALEQRLNPRPTWVSTSGLGVYWLHIRLDSRPKYYTYQPYKVI</sequence>
<evidence type="ECO:0000313" key="2">
    <source>
        <dbReference type="Proteomes" id="UP000003835"/>
    </source>
</evidence>